<proteinExistence type="predicted"/>
<protein>
    <submittedName>
        <fullName evidence="1">Uncharacterized protein</fullName>
    </submittedName>
</protein>
<gene>
    <name evidence="1" type="ORF">SAMN05660831_02543</name>
</gene>
<accession>A0A1I1W115</accession>
<sequence length="154" mass="17697">MVFLRRRSNPRKLREAFLARYAGRHLILHRGLDPFWVEELLKEPGGMGHFRIDLSQQPGRRPTPVEWVAHQQVAPLELPLPLLAAVDRQGRVTLRHLTRGGEAFHPSELAWLRDELDERFHARLHPAAEGGFEVEWGIPVEDNTIETDYGFSLG</sequence>
<dbReference type="OrthoDB" id="5295778at2"/>
<dbReference type="EMBL" id="FOMJ01000011">
    <property type="protein sequence ID" value="SFD88795.1"/>
    <property type="molecule type" value="Genomic_DNA"/>
</dbReference>
<dbReference type="Proteomes" id="UP000198611">
    <property type="component" value="Unassembled WGS sequence"/>
</dbReference>
<dbReference type="STRING" id="1123397.SAMN05660831_02543"/>
<reference evidence="1 2" key="1">
    <citation type="submission" date="2016-10" db="EMBL/GenBank/DDBJ databases">
        <authorList>
            <person name="de Groot N.N."/>
        </authorList>
    </citation>
    <scope>NUCLEOTIDE SEQUENCE [LARGE SCALE GENOMIC DNA]</scope>
    <source>
        <strain evidence="1 2">HL3</strain>
    </source>
</reference>
<organism evidence="1 2">
    <name type="scientific">Thiohalospira halophila DSM 15071</name>
    <dbReference type="NCBI Taxonomy" id="1123397"/>
    <lineage>
        <taxon>Bacteria</taxon>
        <taxon>Pseudomonadati</taxon>
        <taxon>Pseudomonadota</taxon>
        <taxon>Gammaproteobacteria</taxon>
        <taxon>Thiohalospirales</taxon>
        <taxon>Thiohalospiraceae</taxon>
        <taxon>Thiohalospira</taxon>
    </lineage>
</organism>
<keyword evidence="2" id="KW-1185">Reference proteome</keyword>
<evidence type="ECO:0000313" key="1">
    <source>
        <dbReference type="EMBL" id="SFD88795.1"/>
    </source>
</evidence>
<evidence type="ECO:0000313" key="2">
    <source>
        <dbReference type="Proteomes" id="UP000198611"/>
    </source>
</evidence>
<name>A0A1I1W115_9GAMM</name>
<dbReference type="AlphaFoldDB" id="A0A1I1W115"/>
<dbReference type="RefSeq" id="WP_093429150.1">
    <property type="nucleotide sequence ID" value="NZ_FOMJ01000011.1"/>
</dbReference>